<feature type="chain" id="PRO_5020668013" description="YD repeat-containing protein" evidence="1">
    <location>
        <begin position="27"/>
        <end position="326"/>
    </location>
</feature>
<sequence>MNRAYSGLASTIRNLLIAGSSALLLAGCLGGSSGGGGGDDDTITRTTFDGNENQATVSSNDDAAEVAYASTEGTYQAINSETTDVPTAAIIESAEVEDALTADLLRIIEENDQLSMTPTAATLVAEGSCGGEILYEGDDESGTTENGTLNFSYTYDNYCVSTNGGQIVTDGTGDYSATYVNSELTEYSMTWNLTYTVDDGQTVTSTLLGTTTCKGLNTATPTCSYSEDFEGPDGETYRVENVSINEDSNGNYDVSARVYDGDLGYVDFDASGIDRQNCANGNFTGGTITITDSSGAVVVEVSFPNCTECVVTFGGNAERYNQPDRT</sequence>
<name>A0A4R7JQB3_9GAMM</name>
<protein>
    <recommendedName>
        <fullName evidence="4">YD repeat-containing protein</fullName>
    </recommendedName>
</protein>
<evidence type="ECO:0000256" key="1">
    <source>
        <dbReference type="SAM" id="SignalP"/>
    </source>
</evidence>
<reference evidence="2 3" key="1">
    <citation type="submission" date="2019-03" db="EMBL/GenBank/DDBJ databases">
        <title>Genomic Encyclopedia of Type Strains, Phase IV (KMG-IV): sequencing the most valuable type-strain genomes for metagenomic binning, comparative biology and taxonomic classification.</title>
        <authorList>
            <person name="Goeker M."/>
        </authorList>
    </citation>
    <scope>NUCLEOTIDE SEQUENCE [LARGE SCALE GENOMIC DNA]</scope>
    <source>
        <strain evidence="2 3">DSM 15505</strain>
    </source>
</reference>
<dbReference type="Proteomes" id="UP000295830">
    <property type="component" value="Unassembled WGS sequence"/>
</dbReference>
<dbReference type="AlphaFoldDB" id="A0A4R7JQB3"/>
<proteinExistence type="predicted"/>
<keyword evidence="3" id="KW-1185">Reference proteome</keyword>
<organism evidence="2 3">
    <name type="scientific">Halospina denitrificans</name>
    <dbReference type="NCBI Taxonomy" id="332522"/>
    <lineage>
        <taxon>Bacteria</taxon>
        <taxon>Pseudomonadati</taxon>
        <taxon>Pseudomonadota</taxon>
        <taxon>Gammaproteobacteria</taxon>
        <taxon>Halospina</taxon>
    </lineage>
</organism>
<evidence type="ECO:0000313" key="3">
    <source>
        <dbReference type="Proteomes" id="UP000295830"/>
    </source>
</evidence>
<evidence type="ECO:0000313" key="2">
    <source>
        <dbReference type="EMBL" id="TDT40371.1"/>
    </source>
</evidence>
<dbReference type="PROSITE" id="PS51257">
    <property type="entry name" value="PROKAR_LIPOPROTEIN"/>
    <property type="match status" value="1"/>
</dbReference>
<dbReference type="RefSeq" id="WP_133736375.1">
    <property type="nucleotide sequence ID" value="NZ_SOAX01000004.1"/>
</dbReference>
<comment type="caution">
    <text evidence="2">The sequence shown here is derived from an EMBL/GenBank/DDBJ whole genome shotgun (WGS) entry which is preliminary data.</text>
</comment>
<accession>A0A4R7JQB3</accession>
<feature type="signal peptide" evidence="1">
    <location>
        <begin position="1"/>
        <end position="26"/>
    </location>
</feature>
<dbReference type="OrthoDB" id="7057975at2"/>
<keyword evidence="1" id="KW-0732">Signal</keyword>
<gene>
    <name evidence="2" type="ORF">DES49_2137</name>
</gene>
<evidence type="ECO:0008006" key="4">
    <source>
        <dbReference type="Google" id="ProtNLM"/>
    </source>
</evidence>
<dbReference type="EMBL" id="SOAX01000004">
    <property type="protein sequence ID" value="TDT40371.1"/>
    <property type="molecule type" value="Genomic_DNA"/>
</dbReference>